<evidence type="ECO:0000256" key="5">
    <source>
        <dbReference type="ARBA" id="ARBA00023004"/>
    </source>
</evidence>
<dbReference type="RefSeq" id="WP_345247064.1">
    <property type="nucleotide sequence ID" value="NZ_BAABFO010000004.1"/>
</dbReference>
<evidence type="ECO:0000256" key="3">
    <source>
        <dbReference type="ARBA" id="ARBA00022964"/>
    </source>
</evidence>
<keyword evidence="4" id="KW-0560">Oxidoreductase</keyword>
<evidence type="ECO:0000256" key="4">
    <source>
        <dbReference type="ARBA" id="ARBA00023002"/>
    </source>
</evidence>
<sequence length="278" mass="31109">MKISPLSDVMGAEVTGVDLNNLTASDRAALNQALLEHLVLCVRGQRFDDMGAFLDGARNFGVPKVQHLESYRSDKHPEGGVITSEDRDVKDGKRIIRGTLFHTDETFIAEPPKATVVYAVAIPGKGGNTRYVNMCRAYETLDEATKRKIDGLVAVHYYGKQRPGRKVPSLTDEQLRNTPPVQHPVVRTNEETGRKALFVHEAMTDYIVGMDPAESEALLKRLYEHSTQNPALQYSHAWRTGDFVIWDDRATLHAATADYAENEKRLMYRTMIKGSATH</sequence>
<comment type="similarity">
    <text evidence="1">Belongs to the TfdA dioxygenase family.</text>
</comment>
<reference evidence="8" key="1">
    <citation type="journal article" date="2019" name="Int. J. Syst. Evol. Microbiol.">
        <title>The Global Catalogue of Microorganisms (GCM) 10K type strain sequencing project: providing services to taxonomists for standard genome sequencing and annotation.</title>
        <authorList>
            <consortium name="The Broad Institute Genomics Platform"/>
            <consortium name="The Broad Institute Genome Sequencing Center for Infectious Disease"/>
            <person name="Wu L."/>
            <person name="Ma J."/>
        </authorList>
    </citation>
    <scope>NUCLEOTIDE SEQUENCE [LARGE SCALE GENOMIC DNA]</scope>
    <source>
        <strain evidence="8">JCM 17666</strain>
    </source>
</reference>
<dbReference type="PANTHER" id="PTHR30468:SF1">
    <property type="entry name" value="ALPHA-KETOGLUTARATE-DEPENDENT SULFONATE DIOXYGENASE"/>
    <property type="match status" value="1"/>
</dbReference>
<protein>
    <submittedName>
        <fullName evidence="7">TauD/TfdA family dioxygenase</fullName>
    </submittedName>
</protein>
<evidence type="ECO:0000313" key="8">
    <source>
        <dbReference type="Proteomes" id="UP001501671"/>
    </source>
</evidence>
<keyword evidence="2" id="KW-0479">Metal-binding</keyword>
<organism evidence="7 8">
    <name type="scientific">Pigmentiphaga soli</name>
    <dbReference type="NCBI Taxonomy" id="1007095"/>
    <lineage>
        <taxon>Bacteria</taxon>
        <taxon>Pseudomonadati</taxon>
        <taxon>Pseudomonadota</taxon>
        <taxon>Betaproteobacteria</taxon>
        <taxon>Burkholderiales</taxon>
        <taxon>Alcaligenaceae</taxon>
        <taxon>Pigmentiphaga</taxon>
    </lineage>
</organism>
<evidence type="ECO:0000256" key="1">
    <source>
        <dbReference type="ARBA" id="ARBA00005896"/>
    </source>
</evidence>
<dbReference type="Pfam" id="PF02668">
    <property type="entry name" value="TauD"/>
    <property type="match status" value="1"/>
</dbReference>
<name>A0ABP8GLS7_9BURK</name>
<keyword evidence="5" id="KW-0408">Iron</keyword>
<dbReference type="Gene3D" id="3.60.130.10">
    <property type="entry name" value="Clavaminate synthase-like"/>
    <property type="match status" value="1"/>
</dbReference>
<dbReference type="SUPFAM" id="SSF51197">
    <property type="entry name" value="Clavaminate synthase-like"/>
    <property type="match status" value="1"/>
</dbReference>
<keyword evidence="8" id="KW-1185">Reference proteome</keyword>
<dbReference type="InterPro" id="IPR003819">
    <property type="entry name" value="TauD/TfdA-like"/>
</dbReference>
<dbReference type="PANTHER" id="PTHR30468">
    <property type="entry name" value="ALPHA-KETOGLUTARATE-DEPENDENT SULFONATE DIOXYGENASE"/>
    <property type="match status" value="1"/>
</dbReference>
<gene>
    <name evidence="7" type="ORF">GCM10023144_10510</name>
</gene>
<comment type="caution">
    <text evidence="7">The sequence shown here is derived from an EMBL/GenBank/DDBJ whole genome shotgun (WGS) entry which is preliminary data.</text>
</comment>
<proteinExistence type="inferred from homology"/>
<dbReference type="EMBL" id="BAABFO010000004">
    <property type="protein sequence ID" value="GAA4326709.1"/>
    <property type="molecule type" value="Genomic_DNA"/>
</dbReference>
<dbReference type="Proteomes" id="UP001501671">
    <property type="component" value="Unassembled WGS sequence"/>
</dbReference>
<dbReference type="InterPro" id="IPR051323">
    <property type="entry name" value="AtsK-like"/>
</dbReference>
<keyword evidence="3 7" id="KW-0223">Dioxygenase</keyword>
<feature type="domain" description="TauD/TfdA-like" evidence="6">
    <location>
        <begin position="3"/>
        <end position="271"/>
    </location>
</feature>
<evidence type="ECO:0000256" key="2">
    <source>
        <dbReference type="ARBA" id="ARBA00022723"/>
    </source>
</evidence>
<evidence type="ECO:0000313" key="7">
    <source>
        <dbReference type="EMBL" id="GAA4326709.1"/>
    </source>
</evidence>
<dbReference type="InterPro" id="IPR042098">
    <property type="entry name" value="TauD-like_sf"/>
</dbReference>
<dbReference type="GO" id="GO:0051213">
    <property type="term" value="F:dioxygenase activity"/>
    <property type="evidence" value="ECO:0007669"/>
    <property type="project" value="UniProtKB-KW"/>
</dbReference>
<evidence type="ECO:0000259" key="6">
    <source>
        <dbReference type="Pfam" id="PF02668"/>
    </source>
</evidence>
<accession>A0ABP8GLS7</accession>